<accession>A0A1N7NME1</accession>
<dbReference type="GO" id="GO:0010181">
    <property type="term" value="F:FMN binding"/>
    <property type="evidence" value="ECO:0007669"/>
    <property type="project" value="InterPro"/>
</dbReference>
<keyword evidence="2 6" id="KW-0597">Phosphoprotein</keyword>
<keyword evidence="6 7" id="KW-1133">Transmembrane helix</keyword>
<name>A0A1N7NME1_9GAMM</name>
<feature type="domain" description="FMN-binding" evidence="8">
    <location>
        <begin position="101"/>
        <end position="193"/>
    </location>
</feature>
<evidence type="ECO:0000256" key="4">
    <source>
        <dbReference type="ARBA" id="ARBA00022643"/>
    </source>
</evidence>
<keyword evidence="6" id="KW-0997">Cell inner membrane</keyword>
<evidence type="ECO:0000256" key="1">
    <source>
        <dbReference type="ARBA" id="ARBA00022448"/>
    </source>
</evidence>
<dbReference type="AlphaFoldDB" id="A0A1N7NME1"/>
<evidence type="ECO:0000256" key="5">
    <source>
        <dbReference type="ARBA" id="ARBA00022982"/>
    </source>
</evidence>
<keyword evidence="6" id="KW-1278">Translocase</keyword>
<dbReference type="RefSeq" id="WP_054339897.1">
    <property type="nucleotide sequence ID" value="NZ_FTOE01000010.1"/>
</dbReference>
<keyword evidence="5 6" id="KW-0249">Electron transport</keyword>
<dbReference type="GO" id="GO:0005886">
    <property type="term" value="C:plasma membrane"/>
    <property type="evidence" value="ECO:0007669"/>
    <property type="project" value="UniProtKB-SubCell"/>
</dbReference>
<evidence type="ECO:0000256" key="3">
    <source>
        <dbReference type="ARBA" id="ARBA00022630"/>
    </source>
</evidence>
<proteinExistence type="inferred from homology"/>
<keyword evidence="4 6" id="KW-0288">FMN</keyword>
<dbReference type="OrthoDB" id="9784165at2"/>
<dbReference type="EMBL" id="FTOE01000010">
    <property type="protein sequence ID" value="SIS99544.1"/>
    <property type="molecule type" value="Genomic_DNA"/>
</dbReference>
<keyword evidence="10" id="KW-1185">Reference proteome</keyword>
<dbReference type="NCBIfam" id="NF002519">
    <property type="entry name" value="PRK01908.1"/>
    <property type="match status" value="1"/>
</dbReference>
<gene>
    <name evidence="6" type="primary">rnfG</name>
    <name evidence="9" type="ORF">SAMN05421760_11062</name>
</gene>
<evidence type="ECO:0000256" key="2">
    <source>
        <dbReference type="ARBA" id="ARBA00022553"/>
    </source>
</evidence>
<protein>
    <recommendedName>
        <fullName evidence="6">Ion-translocating oxidoreductase complex subunit G</fullName>
        <ecNumber evidence="6">7.-.-.-</ecNumber>
    </recommendedName>
    <alternativeName>
        <fullName evidence="6">Rnf electron transport complex subunit G</fullName>
    </alternativeName>
</protein>
<dbReference type="InterPro" id="IPR010209">
    <property type="entry name" value="Ion_transpt_RnfG/RsxG"/>
</dbReference>
<comment type="function">
    <text evidence="6">Part of a membrane-bound complex that couples electron transfer with translocation of ions across the membrane.</text>
</comment>
<comment type="subunit">
    <text evidence="6">The complex is composed of six subunits: RnfA, RnfB, RnfC, RnfD, RnfE and RnfG.</text>
</comment>
<evidence type="ECO:0000256" key="6">
    <source>
        <dbReference type="HAMAP-Rule" id="MF_00479"/>
    </source>
</evidence>
<keyword evidence="1 6" id="KW-0813">Transport</keyword>
<comment type="cofactor">
    <cofactor evidence="6">
        <name>FMN</name>
        <dbReference type="ChEBI" id="CHEBI:58210"/>
    </cofactor>
</comment>
<dbReference type="SMART" id="SM00900">
    <property type="entry name" value="FMN_bind"/>
    <property type="match status" value="1"/>
</dbReference>
<feature type="modified residue" description="FMN phosphoryl threonine" evidence="6">
    <location>
        <position position="176"/>
    </location>
</feature>
<dbReference type="PANTHER" id="PTHR36118:SF1">
    <property type="entry name" value="ION-TRANSLOCATING OXIDOREDUCTASE COMPLEX SUBUNIT G"/>
    <property type="match status" value="1"/>
</dbReference>
<organism evidence="9 10">
    <name type="scientific">Neptunomonas antarctica</name>
    <dbReference type="NCBI Taxonomy" id="619304"/>
    <lineage>
        <taxon>Bacteria</taxon>
        <taxon>Pseudomonadati</taxon>
        <taxon>Pseudomonadota</taxon>
        <taxon>Gammaproteobacteria</taxon>
        <taxon>Oceanospirillales</taxon>
        <taxon>Oceanospirillaceae</taxon>
        <taxon>Neptunomonas</taxon>
    </lineage>
</organism>
<keyword evidence="6 7" id="KW-0472">Membrane</keyword>
<dbReference type="Pfam" id="PF04205">
    <property type="entry name" value="FMN_bind"/>
    <property type="match status" value="1"/>
</dbReference>
<dbReference type="EC" id="7.-.-.-" evidence="6"/>
<feature type="transmembrane region" description="Helical" evidence="7">
    <location>
        <begin position="12"/>
        <end position="31"/>
    </location>
</feature>
<reference evidence="10" key="1">
    <citation type="submission" date="2017-01" db="EMBL/GenBank/DDBJ databases">
        <authorList>
            <person name="Varghese N."/>
            <person name="Submissions S."/>
        </authorList>
    </citation>
    <scope>NUCLEOTIDE SEQUENCE [LARGE SCALE GENOMIC DNA]</scope>
    <source>
        <strain evidence="10">DSM 22306</strain>
    </source>
</reference>
<dbReference type="STRING" id="619304.SAMN05421760_11062"/>
<comment type="similarity">
    <text evidence="6">Belongs to the RnfG family.</text>
</comment>
<dbReference type="GO" id="GO:0022900">
    <property type="term" value="P:electron transport chain"/>
    <property type="evidence" value="ECO:0007669"/>
    <property type="project" value="UniProtKB-UniRule"/>
</dbReference>
<sequence length="210" mass="22694">MELLTSLRQNTLGIAIFAIVTAGLIAITQVSTKDQIVENERAQQAKALYEIIPASSIDNHLLEDVISIQAPELGYPLANVYQAKRNNQVTAVLLPVISPDGYSGDVSLMVGINADSSVAGVRVLAHKETPGLGDKIDLRKSDWILSFNQKSMQGANDQNWAVKKDGGQFDQFTGATITPRAVVNAVGMALRFFKKNRTTLLDSQPAKEAS</sequence>
<keyword evidence="6" id="KW-1003">Cell membrane</keyword>
<dbReference type="PANTHER" id="PTHR36118">
    <property type="entry name" value="ION-TRANSLOCATING OXIDOREDUCTASE COMPLEX SUBUNIT G"/>
    <property type="match status" value="1"/>
</dbReference>
<dbReference type="InterPro" id="IPR007329">
    <property type="entry name" value="FMN-bd"/>
</dbReference>
<keyword evidence="3 6" id="KW-0285">Flavoprotein</keyword>
<evidence type="ECO:0000256" key="7">
    <source>
        <dbReference type="SAM" id="Phobius"/>
    </source>
</evidence>
<dbReference type="NCBIfam" id="TIGR01947">
    <property type="entry name" value="rnfG"/>
    <property type="match status" value="1"/>
</dbReference>
<dbReference type="HAMAP" id="MF_00479">
    <property type="entry name" value="RsxG_RnfG"/>
    <property type="match status" value="1"/>
</dbReference>
<keyword evidence="6 7" id="KW-0812">Transmembrane</keyword>
<evidence type="ECO:0000313" key="9">
    <source>
        <dbReference type="EMBL" id="SIS99544.1"/>
    </source>
</evidence>
<dbReference type="GO" id="GO:0009055">
    <property type="term" value="F:electron transfer activity"/>
    <property type="evidence" value="ECO:0007669"/>
    <property type="project" value="InterPro"/>
</dbReference>
<evidence type="ECO:0000313" key="10">
    <source>
        <dbReference type="Proteomes" id="UP000185999"/>
    </source>
</evidence>
<dbReference type="PIRSF" id="PIRSF006091">
    <property type="entry name" value="E_trnsport_RnfG"/>
    <property type="match status" value="1"/>
</dbReference>
<comment type="subcellular location">
    <subcellularLocation>
        <location evidence="6">Cell inner membrane</location>
        <topology evidence="6">Single-pass membrane protein</topology>
    </subcellularLocation>
</comment>
<evidence type="ECO:0000259" key="8">
    <source>
        <dbReference type="SMART" id="SM00900"/>
    </source>
</evidence>
<dbReference type="Proteomes" id="UP000185999">
    <property type="component" value="Unassembled WGS sequence"/>
</dbReference>